<evidence type="ECO:0000256" key="6">
    <source>
        <dbReference type="ARBA" id="ARBA00023004"/>
    </source>
</evidence>
<dbReference type="Gene3D" id="2.40.170.20">
    <property type="entry name" value="TonB-dependent receptor, beta-barrel domain"/>
    <property type="match status" value="1"/>
</dbReference>
<evidence type="ECO:0000256" key="9">
    <source>
        <dbReference type="ARBA" id="ARBA00023136"/>
    </source>
</evidence>
<dbReference type="Pfam" id="PF00593">
    <property type="entry name" value="TonB_dep_Rec_b-barrel"/>
    <property type="match status" value="1"/>
</dbReference>
<keyword evidence="5" id="KW-0812">Transmembrane</keyword>
<gene>
    <name evidence="15" type="ORF">ACFFF8_16685</name>
</gene>
<dbReference type="SUPFAM" id="SSF56935">
    <property type="entry name" value="Porins"/>
    <property type="match status" value="1"/>
</dbReference>
<keyword evidence="10" id="KW-0998">Cell outer membrane</keyword>
<comment type="subcellular location">
    <subcellularLocation>
        <location evidence="1">Cell outer membrane</location>
        <topology evidence="1">Multi-pass membrane protein</topology>
    </subcellularLocation>
</comment>
<dbReference type="PANTHER" id="PTHR32552">
    <property type="entry name" value="FERRICHROME IRON RECEPTOR-RELATED"/>
    <property type="match status" value="1"/>
</dbReference>
<keyword evidence="2" id="KW-0813">Transport</keyword>
<evidence type="ECO:0000256" key="4">
    <source>
        <dbReference type="ARBA" id="ARBA00022496"/>
    </source>
</evidence>
<dbReference type="Proteomes" id="UP001589858">
    <property type="component" value="Unassembled WGS sequence"/>
</dbReference>
<feature type="domain" description="TonB-dependent receptor plug" evidence="14">
    <location>
        <begin position="143"/>
        <end position="251"/>
    </location>
</feature>
<evidence type="ECO:0000259" key="14">
    <source>
        <dbReference type="Pfam" id="PF07715"/>
    </source>
</evidence>
<keyword evidence="12" id="KW-0732">Signal</keyword>
<organism evidence="15 16">
    <name type="scientific">Novosphingobium clariflavum</name>
    <dbReference type="NCBI Taxonomy" id="2029884"/>
    <lineage>
        <taxon>Bacteria</taxon>
        <taxon>Pseudomonadati</taxon>
        <taxon>Pseudomonadota</taxon>
        <taxon>Alphaproteobacteria</taxon>
        <taxon>Sphingomonadales</taxon>
        <taxon>Sphingomonadaceae</taxon>
        <taxon>Novosphingobium</taxon>
    </lineage>
</organism>
<comment type="similarity">
    <text evidence="11">Belongs to the TonB-dependent receptor family.</text>
</comment>
<feature type="domain" description="TonB-dependent receptor-like beta-barrel" evidence="13">
    <location>
        <begin position="391"/>
        <end position="730"/>
    </location>
</feature>
<keyword evidence="8 11" id="KW-0798">TonB box</keyword>
<evidence type="ECO:0000256" key="10">
    <source>
        <dbReference type="ARBA" id="ARBA00023237"/>
    </source>
</evidence>
<evidence type="ECO:0000256" key="3">
    <source>
        <dbReference type="ARBA" id="ARBA00022452"/>
    </source>
</evidence>
<keyword evidence="7" id="KW-0406">Ion transport</keyword>
<evidence type="ECO:0000313" key="16">
    <source>
        <dbReference type="Proteomes" id="UP001589858"/>
    </source>
</evidence>
<evidence type="ECO:0000256" key="1">
    <source>
        <dbReference type="ARBA" id="ARBA00004571"/>
    </source>
</evidence>
<feature type="signal peptide" evidence="12">
    <location>
        <begin position="1"/>
        <end position="24"/>
    </location>
</feature>
<keyword evidence="9 11" id="KW-0472">Membrane</keyword>
<protein>
    <submittedName>
        <fullName evidence="15">TonB-dependent receptor</fullName>
    </submittedName>
</protein>
<keyword evidence="6" id="KW-0408">Iron</keyword>
<feature type="chain" id="PRO_5045494848" evidence="12">
    <location>
        <begin position="25"/>
        <end position="802"/>
    </location>
</feature>
<keyword evidence="4" id="KW-0410">Iron transport</keyword>
<dbReference type="Pfam" id="PF07715">
    <property type="entry name" value="Plug"/>
    <property type="match status" value="1"/>
</dbReference>
<evidence type="ECO:0000256" key="5">
    <source>
        <dbReference type="ARBA" id="ARBA00022692"/>
    </source>
</evidence>
<comment type="caution">
    <text evidence="15">The sequence shown here is derived from an EMBL/GenBank/DDBJ whole genome shotgun (WGS) entry which is preliminary data.</text>
</comment>
<sequence length="802" mass="85430">MRRAPLLLTAAMALHLPLGAAAQAADDGAEMVTTREGEAGTAASDLARQTGTSIVIADPALARRHIPALHGRMRARDAVARLARAARARAVPVGKAGWRLEALPPKGRVVAEPPVHAAPVAIRIPDAPHPPIIVTASKRDLRLEQIPAQVTVIGGDTLESGGIGGSEKIIRRLATVASTHLGSGRNKLFIRGIADSSFTGPTQATVGQYLGDMRLTYNAPDPDLRLSDLARVEVLEGPQGTLYGAGSLGGIIRLVPNAPEMDRTGGSIIMGGAVTQHGAPSADLSATVNLPVVEDVAAFRATLDTASYGGYIDKPLMDRKNVNRTDLVGGRAALRVRLAPEWTVDVIGLAQSTEADDSQYADRDGKALESSARVREGSNADYALGQVVLAGRIGALELRSTTGAVRQNLHERYDASEPDGPARLFEQANATRMFAHETRIWQPQSHGFGWLLGASYTHNRTRLTRDFEALAARSSATGVRNTVGEFTLYGEASLHLTGPFTATAGGRFTRARLGGNGEDVSDQMAVMLAARGVTARRTFTAFLPSLALHAEFSPEDQLYVRYQQGFRPGGFAIESDYVRRFRNDRTGTAEIGARHGRAGVSPFDLALSLSYTRWRDIQADFTDSAGLPSTANIGDGRVWSASLSGGVQIVQGLRFEAGAAFNHSRIDKPDYEGALKYAFAASTVEALAMQVPNIARFAGRAALTWNHEVSEDLALTGNAWASYLGKSRLGIGPDLGMLQGNYFDSGFDLRLGNAGHGVTLSVTNLADTRGNRFALGTPLATGREQVTPLRPRTVRLGFDAKF</sequence>
<evidence type="ECO:0000313" key="15">
    <source>
        <dbReference type="EMBL" id="MFC0686227.1"/>
    </source>
</evidence>
<evidence type="ECO:0000259" key="13">
    <source>
        <dbReference type="Pfam" id="PF00593"/>
    </source>
</evidence>
<dbReference type="Gene3D" id="3.55.50.30">
    <property type="match status" value="1"/>
</dbReference>
<keyword evidence="3" id="KW-1134">Transmembrane beta strand</keyword>
<evidence type="ECO:0000256" key="2">
    <source>
        <dbReference type="ARBA" id="ARBA00022448"/>
    </source>
</evidence>
<dbReference type="InterPro" id="IPR036942">
    <property type="entry name" value="Beta-barrel_TonB_sf"/>
</dbReference>
<keyword evidence="15" id="KW-0675">Receptor</keyword>
<dbReference type="InterPro" id="IPR012910">
    <property type="entry name" value="Plug_dom"/>
</dbReference>
<keyword evidence="16" id="KW-1185">Reference proteome</keyword>
<accession>A0ABV6SAF1</accession>
<dbReference type="RefSeq" id="WP_267218934.1">
    <property type="nucleotide sequence ID" value="NZ_JAPCWC010000002.1"/>
</dbReference>
<evidence type="ECO:0000256" key="7">
    <source>
        <dbReference type="ARBA" id="ARBA00023065"/>
    </source>
</evidence>
<name>A0ABV6SAF1_9SPHN</name>
<evidence type="ECO:0000256" key="8">
    <source>
        <dbReference type="ARBA" id="ARBA00023077"/>
    </source>
</evidence>
<dbReference type="EMBL" id="JBHLTM010000061">
    <property type="protein sequence ID" value="MFC0686227.1"/>
    <property type="molecule type" value="Genomic_DNA"/>
</dbReference>
<evidence type="ECO:0000256" key="12">
    <source>
        <dbReference type="SAM" id="SignalP"/>
    </source>
</evidence>
<dbReference type="InterPro" id="IPR039426">
    <property type="entry name" value="TonB-dep_rcpt-like"/>
</dbReference>
<dbReference type="InterPro" id="IPR000531">
    <property type="entry name" value="Beta-barrel_TonB"/>
</dbReference>
<proteinExistence type="inferred from homology"/>
<evidence type="ECO:0000256" key="11">
    <source>
        <dbReference type="RuleBase" id="RU003357"/>
    </source>
</evidence>
<reference evidence="15 16" key="1">
    <citation type="submission" date="2024-09" db="EMBL/GenBank/DDBJ databases">
        <authorList>
            <person name="Sun Q."/>
            <person name="Mori K."/>
        </authorList>
    </citation>
    <scope>NUCLEOTIDE SEQUENCE [LARGE SCALE GENOMIC DNA]</scope>
    <source>
        <strain evidence="15 16">CICC 11035S</strain>
    </source>
</reference>
<dbReference type="PANTHER" id="PTHR32552:SF81">
    <property type="entry name" value="TONB-DEPENDENT OUTER MEMBRANE RECEPTOR"/>
    <property type="match status" value="1"/>
</dbReference>